<dbReference type="RefSeq" id="WP_063382182.1">
    <property type="nucleotide sequence ID" value="NZ_AUXX01000034.1"/>
</dbReference>
<comment type="caution">
    <text evidence="2">The sequence shown here is derived from an EMBL/GenBank/DDBJ whole genome shotgun (WGS) entry which is preliminary data.</text>
</comment>
<dbReference type="PATRIC" id="fig|1365257.3.peg.3805"/>
<proteinExistence type="predicted"/>
<dbReference type="EMBL" id="AUXX01000034">
    <property type="protein sequence ID" value="KZN63399.1"/>
    <property type="molecule type" value="Genomic_DNA"/>
</dbReference>
<sequence>MLDKLKSFGFKALIFFGSFSVIFLAIYTLAPIFPSAFEALKSSSLAINYFKYLILLIAWLYWPQLVNYFIHERERADFLISQRSLFYSIVIGLEVITWTTRML</sequence>
<keyword evidence="1" id="KW-1133">Transmembrane helix</keyword>
<keyword evidence="1" id="KW-0812">Transmembrane</keyword>
<accession>A0A161YNK8</accession>
<evidence type="ECO:0000313" key="2">
    <source>
        <dbReference type="EMBL" id="KZN63399.1"/>
    </source>
</evidence>
<dbReference type="AlphaFoldDB" id="A0A161YNK8"/>
<dbReference type="Proteomes" id="UP000076661">
    <property type="component" value="Unassembled WGS sequence"/>
</dbReference>
<feature type="transmembrane region" description="Helical" evidence="1">
    <location>
        <begin position="84"/>
        <end position="100"/>
    </location>
</feature>
<evidence type="ECO:0000313" key="3">
    <source>
        <dbReference type="Proteomes" id="UP000076661"/>
    </source>
</evidence>
<organism evidence="2 3">
    <name type="scientific">Pseudoalteromonas luteoviolacea S4060-1</name>
    <dbReference type="NCBI Taxonomy" id="1365257"/>
    <lineage>
        <taxon>Bacteria</taxon>
        <taxon>Pseudomonadati</taxon>
        <taxon>Pseudomonadota</taxon>
        <taxon>Gammaproteobacteria</taxon>
        <taxon>Alteromonadales</taxon>
        <taxon>Pseudoalteromonadaceae</taxon>
        <taxon>Pseudoalteromonas</taxon>
    </lineage>
</organism>
<name>A0A161YNK8_9GAMM</name>
<feature type="transmembrane region" description="Helical" evidence="1">
    <location>
        <begin position="12"/>
        <end position="33"/>
    </location>
</feature>
<gene>
    <name evidence="2" type="ORF">N478_03860</name>
</gene>
<protein>
    <submittedName>
        <fullName evidence="2">Uncharacterized protein</fullName>
    </submittedName>
</protein>
<reference evidence="2 3" key="1">
    <citation type="submission" date="2013-07" db="EMBL/GenBank/DDBJ databases">
        <title>Comparative Genomic and Metabolomic Analysis of Twelve Strains of Pseudoalteromonas luteoviolacea.</title>
        <authorList>
            <person name="Vynne N.G."/>
            <person name="Mansson M."/>
            <person name="Gram L."/>
        </authorList>
    </citation>
    <scope>NUCLEOTIDE SEQUENCE [LARGE SCALE GENOMIC DNA]</scope>
    <source>
        <strain evidence="2 3">S4060-1</strain>
    </source>
</reference>
<feature type="transmembrane region" description="Helical" evidence="1">
    <location>
        <begin position="45"/>
        <end position="63"/>
    </location>
</feature>
<evidence type="ECO:0000256" key="1">
    <source>
        <dbReference type="SAM" id="Phobius"/>
    </source>
</evidence>
<keyword evidence="1" id="KW-0472">Membrane</keyword>